<dbReference type="Pfam" id="PF00535">
    <property type="entry name" value="Glycos_transf_2"/>
    <property type="match status" value="1"/>
</dbReference>
<dbReference type="InterPro" id="IPR001173">
    <property type="entry name" value="Glyco_trans_2-like"/>
</dbReference>
<dbReference type="Proteomes" id="UP000034794">
    <property type="component" value="Unassembled WGS sequence"/>
</dbReference>
<feature type="domain" description="Glycosyltransferase 2-like" evidence="1">
    <location>
        <begin position="8"/>
        <end position="145"/>
    </location>
</feature>
<organism evidence="2 3">
    <name type="scientific">Candidatus Collierbacteria bacterium GW2011_GWA2_46_26</name>
    <dbReference type="NCBI Taxonomy" id="1618381"/>
    <lineage>
        <taxon>Bacteria</taxon>
        <taxon>Candidatus Collieribacteriota</taxon>
    </lineage>
</organism>
<evidence type="ECO:0000313" key="3">
    <source>
        <dbReference type="Proteomes" id="UP000034794"/>
    </source>
</evidence>
<dbReference type="InterPro" id="IPR029044">
    <property type="entry name" value="Nucleotide-diphossugar_trans"/>
</dbReference>
<comment type="caution">
    <text evidence="2">The sequence shown here is derived from an EMBL/GenBank/DDBJ whole genome shotgun (WGS) entry which is preliminary data.</text>
</comment>
<gene>
    <name evidence="2" type="ORF">UX47_C0007G0200</name>
</gene>
<dbReference type="SUPFAM" id="SSF53448">
    <property type="entry name" value="Nucleotide-diphospho-sugar transferases"/>
    <property type="match status" value="1"/>
</dbReference>
<name>A0A0G1PJM9_9BACT</name>
<dbReference type="AlphaFoldDB" id="A0A0G1PJM9"/>
<reference evidence="2 3" key="1">
    <citation type="journal article" date="2015" name="Nature">
        <title>rRNA introns, odd ribosomes, and small enigmatic genomes across a large radiation of phyla.</title>
        <authorList>
            <person name="Brown C.T."/>
            <person name="Hug L.A."/>
            <person name="Thomas B.C."/>
            <person name="Sharon I."/>
            <person name="Castelle C.J."/>
            <person name="Singh A."/>
            <person name="Wilkins M.J."/>
            <person name="Williams K.H."/>
            <person name="Banfield J.F."/>
        </authorList>
    </citation>
    <scope>NUCLEOTIDE SEQUENCE [LARGE SCALE GENOMIC DNA]</scope>
</reference>
<accession>A0A0G1PJM9</accession>
<dbReference type="InterPro" id="IPR050834">
    <property type="entry name" value="Glycosyltransf_2"/>
</dbReference>
<dbReference type="PANTHER" id="PTHR43685">
    <property type="entry name" value="GLYCOSYLTRANSFERASE"/>
    <property type="match status" value="1"/>
</dbReference>
<evidence type="ECO:0000259" key="1">
    <source>
        <dbReference type="Pfam" id="PF00535"/>
    </source>
</evidence>
<evidence type="ECO:0000313" key="2">
    <source>
        <dbReference type="EMBL" id="KKU32956.1"/>
    </source>
</evidence>
<dbReference type="PANTHER" id="PTHR43685:SF2">
    <property type="entry name" value="GLYCOSYLTRANSFERASE 2-LIKE DOMAIN-CONTAINING PROTEIN"/>
    <property type="match status" value="1"/>
</dbReference>
<dbReference type="Gene3D" id="3.90.550.10">
    <property type="entry name" value="Spore Coat Polysaccharide Biosynthesis Protein SpsA, Chain A"/>
    <property type="match status" value="1"/>
</dbReference>
<dbReference type="CDD" id="cd00761">
    <property type="entry name" value="Glyco_tranf_GTA_type"/>
    <property type="match status" value="1"/>
</dbReference>
<protein>
    <recommendedName>
        <fullName evidence="1">Glycosyltransferase 2-like domain-containing protein</fullName>
    </recommendedName>
</protein>
<sequence length="343" mass="39216">MPEFTFLLISRNASNTILKTIQSIRKLSRGKNIEIILVDDHSEDATVSMAKPLCDKVLVNKARMGIGFSRQKGLALASANRVFIIDSDIEITSINFKKLDQLFSEGIVAISGSYNSNDNQSNWNKALDLRRKYIYFKDKRVSIADKSRYVTFSGGFCVIDIEKIGGIKYFGKKDTSAEDVLFQLKLLHRGLKTAYSPALVGIHHHHRNTRSFFQKVMADSVAYPWLMSLCLKNKISMPVLEQAFNFPIFLITSFFIPNLQIKLLLLILEFFPQIYILFTERFSPNSIRLLIYAIAQSLIKVLACAKDLIFGKYSSSDRILYIKNLLTSDFISKTNWFKQTFIQ</sequence>
<dbReference type="EMBL" id="LCMI01000007">
    <property type="protein sequence ID" value="KKU32956.1"/>
    <property type="molecule type" value="Genomic_DNA"/>
</dbReference>
<proteinExistence type="predicted"/>